<evidence type="ECO:0000313" key="3">
    <source>
        <dbReference type="Proteomes" id="UP001362999"/>
    </source>
</evidence>
<keyword evidence="1" id="KW-1133">Transmembrane helix</keyword>
<comment type="caution">
    <text evidence="2">The sequence shown here is derived from an EMBL/GenBank/DDBJ whole genome shotgun (WGS) entry which is preliminary data.</text>
</comment>
<dbReference type="AlphaFoldDB" id="A0AAW0AWZ2"/>
<evidence type="ECO:0000313" key="2">
    <source>
        <dbReference type="EMBL" id="KAK7018150.1"/>
    </source>
</evidence>
<proteinExistence type="predicted"/>
<keyword evidence="1" id="KW-0472">Membrane</keyword>
<name>A0AAW0AWZ2_9AGAR</name>
<gene>
    <name evidence="2" type="ORF">R3P38DRAFT_2981501</name>
</gene>
<reference evidence="2 3" key="1">
    <citation type="journal article" date="2024" name="J Genomics">
        <title>Draft genome sequencing and assembly of Favolaschia claudopus CIRM-BRFM 2984 isolated from oak limbs.</title>
        <authorList>
            <person name="Navarro D."/>
            <person name="Drula E."/>
            <person name="Chaduli D."/>
            <person name="Cazenave R."/>
            <person name="Ahrendt S."/>
            <person name="Wang J."/>
            <person name="Lipzen A."/>
            <person name="Daum C."/>
            <person name="Barry K."/>
            <person name="Grigoriev I.V."/>
            <person name="Favel A."/>
            <person name="Rosso M.N."/>
            <person name="Martin F."/>
        </authorList>
    </citation>
    <scope>NUCLEOTIDE SEQUENCE [LARGE SCALE GENOMIC DNA]</scope>
    <source>
        <strain evidence="2 3">CIRM-BRFM 2984</strain>
    </source>
</reference>
<dbReference type="Proteomes" id="UP001362999">
    <property type="component" value="Unassembled WGS sequence"/>
</dbReference>
<protein>
    <submittedName>
        <fullName evidence="2">Uncharacterized protein</fullName>
    </submittedName>
</protein>
<feature type="transmembrane region" description="Helical" evidence="1">
    <location>
        <begin position="126"/>
        <end position="143"/>
    </location>
</feature>
<keyword evidence="1" id="KW-0812">Transmembrane</keyword>
<organism evidence="2 3">
    <name type="scientific">Favolaschia claudopus</name>
    <dbReference type="NCBI Taxonomy" id="2862362"/>
    <lineage>
        <taxon>Eukaryota</taxon>
        <taxon>Fungi</taxon>
        <taxon>Dikarya</taxon>
        <taxon>Basidiomycota</taxon>
        <taxon>Agaricomycotina</taxon>
        <taxon>Agaricomycetes</taxon>
        <taxon>Agaricomycetidae</taxon>
        <taxon>Agaricales</taxon>
        <taxon>Marasmiineae</taxon>
        <taxon>Mycenaceae</taxon>
        <taxon>Favolaschia</taxon>
    </lineage>
</organism>
<accession>A0AAW0AWZ2</accession>
<sequence>MTTTARKASMLYICSSSPQWALQLPWLFQFRIFSQPFCKGHSVITLTYTWSVDILFSSFHRRICIYPWRTKRLSSAANKVGILYMYTPRFVSGVLSRMFVPGGAHTELNGTVLSFNCGRSSGFSEVYFYFLRIFATSFVLLKFRRRNMKHQPNCDVGFGSLGVLD</sequence>
<keyword evidence="3" id="KW-1185">Reference proteome</keyword>
<evidence type="ECO:0000256" key="1">
    <source>
        <dbReference type="SAM" id="Phobius"/>
    </source>
</evidence>
<dbReference type="EMBL" id="JAWWNJ010000046">
    <property type="protein sequence ID" value="KAK7018150.1"/>
    <property type="molecule type" value="Genomic_DNA"/>
</dbReference>